<accession>A0A7J3UYA0</accession>
<name>A0A7J3UYA0_9CREN</name>
<proteinExistence type="predicted"/>
<feature type="compositionally biased region" description="Basic and acidic residues" evidence="1">
    <location>
        <begin position="157"/>
        <end position="166"/>
    </location>
</feature>
<protein>
    <submittedName>
        <fullName evidence="2">Uncharacterized protein</fullName>
    </submittedName>
</protein>
<gene>
    <name evidence="2" type="ORF">ENL91_01220</name>
</gene>
<evidence type="ECO:0000256" key="1">
    <source>
        <dbReference type="SAM" id="MobiDB-lite"/>
    </source>
</evidence>
<reference evidence="2" key="1">
    <citation type="journal article" date="2020" name="mSystems">
        <title>Genome- and Community-Level Interaction Insights into Carbon Utilization and Element Cycling Functions of Hydrothermarchaeota in Hydrothermal Sediment.</title>
        <authorList>
            <person name="Zhou Z."/>
            <person name="Liu Y."/>
            <person name="Xu W."/>
            <person name="Pan J."/>
            <person name="Luo Z.H."/>
            <person name="Li M."/>
        </authorList>
    </citation>
    <scope>NUCLEOTIDE SEQUENCE [LARGE SCALE GENOMIC DNA]</scope>
    <source>
        <strain evidence="2">SpSt-1038</strain>
    </source>
</reference>
<sequence>MVCLSTYDLLHKFEAEVSQIVRYVYFRSLPRAEQDLSVLKNKLNGTGELGRGFYDAVRGIYNCAKERDSASLYIKLYRKGEPQEISALSEKFRNEAYRPTIDDYERGFLIAWEIAAKTLAFLKESYPEYPLNSEPQEKKKQQEAGEDVFEVAPRKKAKEERKGKEG</sequence>
<evidence type="ECO:0000313" key="2">
    <source>
        <dbReference type="EMBL" id="HHI48772.1"/>
    </source>
</evidence>
<dbReference type="EMBL" id="DRVT01000015">
    <property type="protein sequence ID" value="HHI48772.1"/>
    <property type="molecule type" value="Genomic_DNA"/>
</dbReference>
<feature type="region of interest" description="Disordered" evidence="1">
    <location>
        <begin position="130"/>
        <end position="166"/>
    </location>
</feature>
<dbReference type="AlphaFoldDB" id="A0A7J3UYA0"/>
<organism evidence="2">
    <name type="scientific">Candidatus Methanosuratincola petrocarbonis</name>
    <name type="common">ex Vanwonterghem et al. 2016</name>
    <dbReference type="NCBI Taxonomy" id="1867261"/>
    <lineage>
        <taxon>Archaea</taxon>
        <taxon>Thermoproteota</taxon>
        <taxon>Methanosuratincolia</taxon>
        <taxon>Candidatus Methanomethylicales</taxon>
        <taxon>Candidatus Methanomethylicaceae</taxon>
        <taxon>Candidatus Methanosuratincola (ex Vanwonterghem et al. 2016)</taxon>
    </lineage>
</organism>
<comment type="caution">
    <text evidence="2">The sequence shown here is derived from an EMBL/GenBank/DDBJ whole genome shotgun (WGS) entry which is preliminary data.</text>
</comment>